<dbReference type="GO" id="GO:0030288">
    <property type="term" value="C:outer membrane-bounded periplasmic space"/>
    <property type="evidence" value="ECO:0007669"/>
    <property type="project" value="TreeGrafter"/>
</dbReference>
<dbReference type="InterPro" id="IPR013486">
    <property type="entry name" value="SpoIID/LytB"/>
</dbReference>
<name>A0A951QDX4_9CYAN</name>
<protein>
    <submittedName>
        <fullName evidence="2">SpoIID/LytB domain-containing protein</fullName>
    </submittedName>
</protein>
<dbReference type="PANTHER" id="PTHR30032:SF4">
    <property type="entry name" value="AMIDASE ENHANCER"/>
    <property type="match status" value="1"/>
</dbReference>
<dbReference type="NCBIfam" id="TIGR02669">
    <property type="entry name" value="SpoIID_LytB"/>
    <property type="match status" value="1"/>
</dbReference>
<dbReference type="Proteomes" id="UP000757435">
    <property type="component" value="Unassembled WGS sequence"/>
</dbReference>
<dbReference type="GO" id="GO:0030435">
    <property type="term" value="P:sporulation resulting in formation of a cellular spore"/>
    <property type="evidence" value="ECO:0007669"/>
    <property type="project" value="InterPro"/>
</dbReference>
<comment type="caution">
    <text evidence="2">The sequence shown here is derived from an EMBL/GenBank/DDBJ whole genome shotgun (WGS) entry which is preliminary data.</text>
</comment>
<reference evidence="2" key="1">
    <citation type="submission" date="2021-05" db="EMBL/GenBank/DDBJ databases">
        <authorList>
            <person name="Pietrasiak N."/>
            <person name="Ward R."/>
            <person name="Stajich J.E."/>
            <person name="Kurbessoian T."/>
        </authorList>
    </citation>
    <scope>NUCLEOTIDE SEQUENCE</scope>
    <source>
        <strain evidence="2">UHER 2000/2452</strain>
    </source>
</reference>
<dbReference type="Pfam" id="PF08486">
    <property type="entry name" value="SpoIID"/>
    <property type="match status" value="1"/>
</dbReference>
<dbReference type="PANTHER" id="PTHR30032">
    <property type="entry name" value="N-ACETYLMURAMOYL-L-ALANINE AMIDASE-RELATED"/>
    <property type="match status" value="1"/>
</dbReference>
<dbReference type="EMBL" id="JAHHHD010000017">
    <property type="protein sequence ID" value="MBW4660015.1"/>
    <property type="molecule type" value="Genomic_DNA"/>
</dbReference>
<dbReference type="InterPro" id="IPR051922">
    <property type="entry name" value="Bact_Sporulation_Assoc"/>
</dbReference>
<evidence type="ECO:0000259" key="1">
    <source>
        <dbReference type="Pfam" id="PF08486"/>
    </source>
</evidence>
<reference evidence="2" key="2">
    <citation type="journal article" date="2022" name="Microbiol. Resour. Announc.">
        <title>Metagenome Sequencing to Explore Phylogenomics of Terrestrial Cyanobacteria.</title>
        <authorList>
            <person name="Ward R.D."/>
            <person name="Stajich J.E."/>
            <person name="Johansen J.R."/>
            <person name="Huntemann M."/>
            <person name="Clum A."/>
            <person name="Foster B."/>
            <person name="Foster B."/>
            <person name="Roux S."/>
            <person name="Palaniappan K."/>
            <person name="Varghese N."/>
            <person name="Mukherjee S."/>
            <person name="Reddy T.B.K."/>
            <person name="Daum C."/>
            <person name="Copeland A."/>
            <person name="Chen I.A."/>
            <person name="Ivanova N.N."/>
            <person name="Kyrpides N.C."/>
            <person name="Shapiro N."/>
            <person name="Eloe-Fadrosh E.A."/>
            <person name="Pietrasiak N."/>
        </authorList>
    </citation>
    <scope>NUCLEOTIDE SEQUENCE</scope>
    <source>
        <strain evidence="2">UHER 2000/2452</strain>
    </source>
</reference>
<evidence type="ECO:0000313" key="3">
    <source>
        <dbReference type="Proteomes" id="UP000757435"/>
    </source>
</evidence>
<organism evidence="2 3">
    <name type="scientific">Drouetiella hepatica Uher 2000/2452</name>
    <dbReference type="NCBI Taxonomy" id="904376"/>
    <lineage>
        <taxon>Bacteria</taxon>
        <taxon>Bacillati</taxon>
        <taxon>Cyanobacteriota</taxon>
        <taxon>Cyanophyceae</taxon>
        <taxon>Oculatellales</taxon>
        <taxon>Oculatellaceae</taxon>
        <taxon>Drouetiella</taxon>
    </lineage>
</organism>
<sequence length="404" mass="43510">MTSQSCASSAGFRVSPLRFRAQQWLGQSQTGLFALLLWMVAIAPAHAESLTLRVAIDQDVKQIKIGSSTDATLTDGAGQALAPIPAMNAVMTEAKAGRITVNQLQTSQVCIEPTNGGYVFIDNSWYRGSTCVLPSEGGLTAVNYVDIEQYLYSVVGSEMPTSWSLEALKAQAVAARSYVLHQRQSSATAIFDVGNTTAWQVYSGIEKESASTREAVDSTQGQVLTYGGQIIDAVFHSCAGGRTENSEDIWSSALPYLRSVDSPDQDAPNCRWDKTVPTATLGQHYADVGAILRMVPEKVTAGGRIVKVRLEGETGSRVIDGDDLRDALGLRSAPFQIIPQMGQVATAGNVTSVPTAFQFTGQGYGHGIGMSQWGAQKLAQQNWNYAQILTHYYTGAELRRIEVQ</sequence>
<dbReference type="AlphaFoldDB" id="A0A951QDX4"/>
<evidence type="ECO:0000313" key="2">
    <source>
        <dbReference type="EMBL" id="MBW4660015.1"/>
    </source>
</evidence>
<proteinExistence type="predicted"/>
<accession>A0A951QDX4</accession>
<dbReference type="InterPro" id="IPR013693">
    <property type="entry name" value="SpoIID/LytB_N"/>
</dbReference>
<gene>
    <name evidence="2" type="ORF">KME15_15175</name>
</gene>
<feature type="domain" description="Sporulation stage II protein D amidase enhancer LytB N-terminal" evidence="1">
    <location>
        <begin position="136"/>
        <end position="226"/>
    </location>
</feature>